<feature type="chain" id="PRO_5024973419" evidence="5">
    <location>
        <begin position="16"/>
        <end position="278"/>
    </location>
</feature>
<sequence>MAAFISLLLLSTVSAIPAPIQLATRDQSNPHTPSPWDAGATTQYLIHQSCNATQRRQIETGLNETIALVEHAKSHILRWGNESTIYRKYFGNRPSFEAIGVYDIVSNGDKGSVLFRCDNPDGNCDNEGWAGHWRGANATDETVICDLSYSSRRSLTTMCSLGYTVSGSETNTFWASDLLHRLYHMPPIGQNWVDHFADGYDEVIELAAGNKSTSTRDSETLQYFALEAYAFDIAAPGVGCPGHHEESHDDDDESGEAGGSDDIPENCHTHEGGELHCT</sequence>
<feature type="compositionally biased region" description="Basic and acidic residues" evidence="4">
    <location>
        <begin position="265"/>
        <end position="278"/>
    </location>
</feature>
<dbReference type="GO" id="GO:0005178">
    <property type="term" value="F:integrin binding"/>
    <property type="evidence" value="ECO:0007669"/>
    <property type="project" value="TreeGrafter"/>
</dbReference>
<dbReference type="CDD" id="cd11307">
    <property type="entry name" value="M35_Asp_f2_like"/>
    <property type="match status" value="1"/>
</dbReference>
<dbReference type="GO" id="GO:0008237">
    <property type="term" value="F:metallopeptidase activity"/>
    <property type="evidence" value="ECO:0007669"/>
    <property type="project" value="InterPro"/>
</dbReference>
<evidence type="ECO:0000256" key="4">
    <source>
        <dbReference type="SAM" id="MobiDB-lite"/>
    </source>
</evidence>
<dbReference type="GO" id="GO:0008270">
    <property type="term" value="F:zinc ion binding"/>
    <property type="evidence" value="ECO:0007669"/>
    <property type="project" value="TreeGrafter"/>
</dbReference>
<feature type="domain" description="Putative peptidase" evidence="6">
    <location>
        <begin position="7"/>
        <end position="242"/>
    </location>
</feature>
<evidence type="ECO:0000313" key="7">
    <source>
        <dbReference type="EMBL" id="KAB8069884.1"/>
    </source>
</evidence>
<feature type="region of interest" description="Disordered" evidence="4">
    <location>
        <begin position="240"/>
        <end position="278"/>
    </location>
</feature>
<dbReference type="EMBL" id="ML732323">
    <property type="protein sequence ID" value="KAB8069884.1"/>
    <property type="molecule type" value="Genomic_DNA"/>
</dbReference>
<gene>
    <name evidence="7" type="ORF">BDV29DRAFT_198358</name>
</gene>
<reference evidence="7 8" key="1">
    <citation type="submission" date="2019-04" db="EMBL/GenBank/DDBJ databases">
        <title>Friends and foes A comparative genomics study of 23 Aspergillus species from section Flavi.</title>
        <authorList>
            <consortium name="DOE Joint Genome Institute"/>
            <person name="Kjaerbolling I."/>
            <person name="Vesth T."/>
            <person name="Frisvad J.C."/>
            <person name="Nybo J.L."/>
            <person name="Theobald S."/>
            <person name="Kildgaard S."/>
            <person name="Isbrandt T."/>
            <person name="Kuo A."/>
            <person name="Sato A."/>
            <person name="Lyhne E.K."/>
            <person name="Kogle M.E."/>
            <person name="Wiebenga A."/>
            <person name="Kun R.S."/>
            <person name="Lubbers R.J."/>
            <person name="Makela M.R."/>
            <person name="Barry K."/>
            <person name="Chovatia M."/>
            <person name="Clum A."/>
            <person name="Daum C."/>
            <person name="Haridas S."/>
            <person name="He G."/>
            <person name="LaButti K."/>
            <person name="Lipzen A."/>
            <person name="Mondo S."/>
            <person name="Riley R."/>
            <person name="Salamov A."/>
            <person name="Simmons B.A."/>
            <person name="Magnuson J.K."/>
            <person name="Henrissat B."/>
            <person name="Mortensen U.H."/>
            <person name="Larsen T.O."/>
            <person name="Devries R.P."/>
            <person name="Grigoriev I.V."/>
            <person name="Machida M."/>
            <person name="Baker S.E."/>
            <person name="Andersen M.R."/>
        </authorList>
    </citation>
    <scope>NUCLEOTIDE SEQUENCE [LARGE SCALE GENOMIC DNA]</scope>
    <source>
        <strain evidence="7 8">CBS 151.66</strain>
    </source>
</reference>
<keyword evidence="2" id="KW-0325">Glycoprotein</keyword>
<keyword evidence="8" id="KW-1185">Reference proteome</keyword>
<evidence type="ECO:0000256" key="3">
    <source>
        <dbReference type="ARBA" id="ARBA00060890"/>
    </source>
</evidence>
<protein>
    <submittedName>
        <fullName evidence="7">Putative peptidase domain-containing protein</fullName>
    </submittedName>
</protein>
<dbReference type="InterPro" id="IPR029482">
    <property type="entry name" value="HRXXH"/>
</dbReference>
<evidence type="ECO:0000259" key="6">
    <source>
        <dbReference type="Pfam" id="PF13933"/>
    </source>
</evidence>
<dbReference type="OrthoDB" id="4689212at2759"/>
<dbReference type="GO" id="GO:0009277">
    <property type="term" value="C:fungal-type cell wall"/>
    <property type="evidence" value="ECO:0007669"/>
    <property type="project" value="TreeGrafter"/>
</dbReference>
<dbReference type="AlphaFoldDB" id="A0A5N5WRQ7"/>
<keyword evidence="1 5" id="KW-0732">Signal</keyword>
<evidence type="ECO:0000313" key="8">
    <source>
        <dbReference type="Proteomes" id="UP000326565"/>
    </source>
</evidence>
<accession>A0A5N5WRQ7</accession>
<dbReference type="GO" id="GO:0009986">
    <property type="term" value="C:cell surface"/>
    <property type="evidence" value="ECO:0007669"/>
    <property type="project" value="TreeGrafter"/>
</dbReference>
<dbReference type="Pfam" id="PF13933">
    <property type="entry name" value="HRXXH"/>
    <property type="match status" value="1"/>
</dbReference>
<dbReference type="PANTHER" id="PTHR39399:SF1">
    <property type="entry name" value="PROTEIN ZPS1"/>
    <property type="match status" value="1"/>
</dbReference>
<dbReference type="PANTHER" id="PTHR39399">
    <property type="entry name" value="PROTEIN ZPS1"/>
    <property type="match status" value="1"/>
</dbReference>
<dbReference type="Gene3D" id="3.40.390.10">
    <property type="entry name" value="Collagenase (Catalytic Domain)"/>
    <property type="match status" value="1"/>
</dbReference>
<dbReference type="FunFam" id="3.40.390.10:FF:000043">
    <property type="entry name" value="Major allergen Asp F2"/>
    <property type="match status" value="1"/>
</dbReference>
<evidence type="ECO:0000256" key="2">
    <source>
        <dbReference type="ARBA" id="ARBA00023180"/>
    </source>
</evidence>
<dbReference type="InterPro" id="IPR024079">
    <property type="entry name" value="MetalloPept_cat_dom_sf"/>
</dbReference>
<comment type="similarity">
    <text evidence="3">Belongs to the ZPS1 family.</text>
</comment>
<dbReference type="SUPFAM" id="SSF55486">
    <property type="entry name" value="Metalloproteases ('zincins'), catalytic domain"/>
    <property type="match status" value="1"/>
</dbReference>
<dbReference type="InterPro" id="IPR039124">
    <property type="entry name" value="PRA1-like"/>
</dbReference>
<feature type="signal peptide" evidence="5">
    <location>
        <begin position="1"/>
        <end position="15"/>
    </location>
</feature>
<dbReference type="Proteomes" id="UP000326565">
    <property type="component" value="Unassembled WGS sequence"/>
</dbReference>
<dbReference type="GO" id="GO:0005576">
    <property type="term" value="C:extracellular region"/>
    <property type="evidence" value="ECO:0007669"/>
    <property type="project" value="TreeGrafter"/>
</dbReference>
<organism evidence="7 8">
    <name type="scientific">Aspergillus leporis</name>
    <dbReference type="NCBI Taxonomy" id="41062"/>
    <lineage>
        <taxon>Eukaryota</taxon>
        <taxon>Fungi</taxon>
        <taxon>Dikarya</taxon>
        <taxon>Ascomycota</taxon>
        <taxon>Pezizomycotina</taxon>
        <taxon>Eurotiomycetes</taxon>
        <taxon>Eurotiomycetidae</taxon>
        <taxon>Eurotiales</taxon>
        <taxon>Aspergillaceae</taxon>
        <taxon>Aspergillus</taxon>
        <taxon>Aspergillus subgen. Circumdati</taxon>
    </lineage>
</organism>
<evidence type="ECO:0000256" key="5">
    <source>
        <dbReference type="SAM" id="SignalP"/>
    </source>
</evidence>
<evidence type="ECO:0000256" key="1">
    <source>
        <dbReference type="ARBA" id="ARBA00022729"/>
    </source>
</evidence>
<name>A0A5N5WRQ7_9EURO</name>
<proteinExistence type="inferred from homology"/>